<sequence>MHLLLKIDTNANNRTARDALRDYYRTYHPKYPTDSELDLMIPLRYEIPSHTTATIHLGICCEIDPEEGLGQSQGHVMPHGIICIPEVA</sequence>
<organism evidence="1">
    <name type="scientific">viral metagenome</name>
    <dbReference type="NCBI Taxonomy" id="1070528"/>
    <lineage>
        <taxon>unclassified sequences</taxon>
        <taxon>metagenomes</taxon>
        <taxon>organismal metagenomes</taxon>
    </lineage>
</organism>
<protein>
    <submittedName>
        <fullName evidence="1">Uncharacterized protein</fullName>
    </submittedName>
</protein>
<proteinExistence type="predicted"/>
<dbReference type="SUPFAM" id="SSF51283">
    <property type="entry name" value="dUTPase-like"/>
    <property type="match status" value="1"/>
</dbReference>
<name>A0A6C0BJE6_9ZZZZ</name>
<evidence type="ECO:0000313" key="1">
    <source>
        <dbReference type="EMBL" id="QHS92296.1"/>
    </source>
</evidence>
<dbReference type="InterPro" id="IPR036157">
    <property type="entry name" value="dUTPase-like_sf"/>
</dbReference>
<dbReference type="AlphaFoldDB" id="A0A6C0BJE6"/>
<accession>A0A6C0BJE6</accession>
<dbReference type="EMBL" id="MN739177">
    <property type="protein sequence ID" value="QHS92296.1"/>
    <property type="molecule type" value="Genomic_DNA"/>
</dbReference>
<reference evidence="1" key="1">
    <citation type="journal article" date="2020" name="Nature">
        <title>Giant virus diversity and host interactions through global metagenomics.</title>
        <authorList>
            <person name="Schulz F."/>
            <person name="Roux S."/>
            <person name="Paez-Espino D."/>
            <person name="Jungbluth S."/>
            <person name="Walsh D.A."/>
            <person name="Denef V.J."/>
            <person name="McMahon K.D."/>
            <person name="Konstantinidis K.T."/>
            <person name="Eloe-Fadrosh E.A."/>
            <person name="Kyrpides N.C."/>
            <person name="Woyke T."/>
        </authorList>
    </citation>
    <scope>NUCLEOTIDE SEQUENCE</scope>
    <source>
        <strain evidence="1">GVMAG-M-3300014204-73</strain>
    </source>
</reference>